<keyword evidence="11" id="KW-0198">Cysteine biosynthesis</keyword>
<dbReference type="InterPro" id="IPR017938">
    <property type="entry name" value="Riboflavin_synthase-like_b-brl"/>
</dbReference>
<evidence type="ECO:0000256" key="7">
    <source>
        <dbReference type="ARBA" id="ARBA00022827"/>
    </source>
</evidence>
<dbReference type="PRINTS" id="PR00371">
    <property type="entry name" value="FPNCR"/>
</dbReference>
<keyword evidence="7" id="KW-0274">FAD</keyword>
<dbReference type="InterPro" id="IPR001709">
    <property type="entry name" value="Flavoprot_Pyr_Nucl_cyt_Rdtase"/>
</dbReference>
<keyword evidence="3" id="KW-0004">4Fe-4S</keyword>
<keyword evidence="16" id="KW-1185">Reference proteome</keyword>
<dbReference type="InterPro" id="IPR023173">
    <property type="entry name" value="NADPH_Cyt_P450_Rdtase_alpha"/>
</dbReference>
<accession>A0ABS5RBK3</accession>
<dbReference type="RefSeq" id="WP_213757008.1">
    <property type="nucleotide sequence ID" value="NZ_JAHCQH010000022.1"/>
</dbReference>
<evidence type="ECO:0000259" key="14">
    <source>
        <dbReference type="PROSITE" id="PS51656"/>
    </source>
</evidence>
<keyword evidence="6" id="KW-0479">Metal-binding</keyword>
<dbReference type="EMBL" id="JAHCQH010000022">
    <property type="protein sequence ID" value="MBS9479036.1"/>
    <property type="molecule type" value="Genomic_DNA"/>
</dbReference>
<evidence type="ECO:0000256" key="3">
    <source>
        <dbReference type="ARBA" id="ARBA00022485"/>
    </source>
</evidence>
<dbReference type="InterPro" id="IPR017927">
    <property type="entry name" value="FAD-bd_FR_type"/>
</dbReference>
<dbReference type="Pfam" id="PF00175">
    <property type="entry name" value="NAD_binding_1"/>
    <property type="match status" value="1"/>
</dbReference>
<protein>
    <submittedName>
        <fullName evidence="15">Sulfite reductase subunit alpha</fullName>
        <ecNumber evidence="15">1.8.1.2</ecNumber>
    </submittedName>
</protein>
<dbReference type="Gene3D" id="2.40.30.10">
    <property type="entry name" value="Translation factors"/>
    <property type="match status" value="1"/>
</dbReference>
<keyword evidence="8 15" id="KW-0560">Oxidoreductase</keyword>
<evidence type="ECO:0000313" key="16">
    <source>
        <dbReference type="Proteomes" id="UP001166585"/>
    </source>
</evidence>
<dbReference type="SUPFAM" id="SSF52343">
    <property type="entry name" value="Ferredoxin reductase-like, C-terminal NADP-linked domain"/>
    <property type="match status" value="1"/>
</dbReference>
<evidence type="ECO:0000256" key="9">
    <source>
        <dbReference type="ARBA" id="ARBA00023004"/>
    </source>
</evidence>
<dbReference type="PANTHER" id="PTHR19384:SF128">
    <property type="entry name" value="NADPH OXIDOREDUCTASE A"/>
    <property type="match status" value="1"/>
</dbReference>
<dbReference type="CDD" id="cd06199">
    <property type="entry name" value="SiR"/>
    <property type="match status" value="1"/>
</dbReference>
<dbReference type="Pfam" id="PF00667">
    <property type="entry name" value="FAD_binding_1"/>
    <property type="match status" value="2"/>
</dbReference>
<keyword evidence="9" id="KW-0408">Iron</keyword>
<evidence type="ECO:0000256" key="12">
    <source>
        <dbReference type="SAM" id="MobiDB-lite"/>
    </source>
</evidence>
<evidence type="ECO:0000256" key="5">
    <source>
        <dbReference type="ARBA" id="ARBA00022643"/>
    </source>
</evidence>
<evidence type="ECO:0000256" key="8">
    <source>
        <dbReference type="ARBA" id="ARBA00023002"/>
    </source>
</evidence>
<evidence type="ECO:0000256" key="11">
    <source>
        <dbReference type="ARBA" id="ARBA00023192"/>
    </source>
</evidence>
<evidence type="ECO:0000256" key="2">
    <source>
        <dbReference type="ARBA" id="ARBA00001974"/>
    </source>
</evidence>
<dbReference type="PANTHER" id="PTHR19384">
    <property type="entry name" value="NITRIC OXIDE SYNTHASE-RELATED"/>
    <property type="match status" value="1"/>
</dbReference>
<feature type="domain" description="4Fe-4S" evidence="14">
    <location>
        <begin position="87"/>
        <end position="148"/>
    </location>
</feature>
<keyword evidence="4" id="KW-0285">Flavoprotein</keyword>
<reference evidence="15" key="1">
    <citation type="submission" date="2021-05" db="EMBL/GenBank/DDBJ databases">
        <authorList>
            <person name="Sun Q."/>
            <person name="Inoue M."/>
        </authorList>
    </citation>
    <scope>NUCLEOTIDE SEQUENCE</scope>
    <source>
        <strain evidence="15">VKM B-3255</strain>
    </source>
</reference>
<dbReference type="EC" id="1.8.1.2" evidence="15"/>
<feature type="domain" description="FAD-binding FR-type" evidence="13">
    <location>
        <begin position="178"/>
        <end position="390"/>
    </location>
</feature>
<dbReference type="Proteomes" id="UP001166585">
    <property type="component" value="Unassembled WGS sequence"/>
</dbReference>
<feature type="compositionally biased region" description="Low complexity" evidence="12">
    <location>
        <begin position="153"/>
        <end position="174"/>
    </location>
</feature>
<comment type="cofactor">
    <cofactor evidence="2">
        <name>FAD</name>
        <dbReference type="ChEBI" id="CHEBI:57692"/>
    </cofactor>
</comment>
<dbReference type="InterPro" id="IPR039261">
    <property type="entry name" value="FNR_nucleotide-bd"/>
</dbReference>
<evidence type="ECO:0000313" key="15">
    <source>
        <dbReference type="EMBL" id="MBS9479036.1"/>
    </source>
</evidence>
<comment type="caution">
    <text evidence="15">The sequence shown here is derived from an EMBL/GenBank/DDBJ whole genome shotgun (WGS) entry which is preliminary data.</text>
</comment>
<dbReference type="InterPro" id="IPR007202">
    <property type="entry name" value="4Fe-4S_dom"/>
</dbReference>
<evidence type="ECO:0000256" key="1">
    <source>
        <dbReference type="ARBA" id="ARBA00001917"/>
    </source>
</evidence>
<keyword evidence="11" id="KW-0028">Amino-acid biosynthesis</keyword>
<keyword evidence="5" id="KW-0288">FMN</keyword>
<dbReference type="SUPFAM" id="SSF63380">
    <property type="entry name" value="Riboflavin synthase domain-like"/>
    <property type="match status" value="1"/>
</dbReference>
<dbReference type="InterPro" id="IPR001433">
    <property type="entry name" value="OxRdtase_FAD/NAD-bd"/>
</dbReference>
<sequence>MSVQPPPFLTPLLPDNAPFTPVQRAWLNGFFAGLLSLDGQGPSPLAPGDAQALMPGLTLPQGAVGDGDDGAAPWHDPSLPLGERMEMAAGRPLRRRMMAAMAQQDCGQCGYTCEDYSNALAGGAEARLNLCQPGGKDTLRMLKKLAAERDGDAGTPTGAIAQAAPAPSSGPLPGRSREHPVSATFLSRRRLNKGASAKQTWHLDFQLPEGLDYAAGDSFGLLPVNAPELVDAVMARLGLSLDARVDGRSVRGLLLTEKALGAAPDALFTLLAETTADPDEKVKLARLAEGDDPDGDLETTDVLAALDKASAVPEAGAFLAALDPLQPRLYSISSSPKASPGQLSLTVDTVRYDIGSRTRLGVASTFLADRIEPGATLPVYVQKAHGFALPASGEVPIIMVGPGTGIAPFRAFLQERLATRASGGAWLFFGHQRRESDFFYEEELEGLQATGTLTRLSLAWSRDGERKVYVQDRMREEGASLFDWLERGAHFYICGDAKRMAADVDKALHAVVEQHGGRDAAAAKAYIAALKAAGRYQADVY</sequence>
<organism evidence="15 16">
    <name type="scientific">Ancylobacter radicis</name>
    <dbReference type="NCBI Taxonomy" id="2836179"/>
    <lineage>
        <taxon>Bacteria</taxon>
        <taxon>Pseudomonadati</taxon>
        <taxon>Pseudomonadota</taxon>
        <taxon>Alphaproteobacteria</taxon>
        <taxon>Hyphomicrobiales</taxon>
        <taxon>Xanthobacteraceae</taxon>
        <taxon>Ancylobacter</taxon>
    </lineage>
</organism>
<name>A0ABS5RBK3_9HYPH</name>
<keyword evidence="10" id="KW-0411">Iron-sulfur</keyword>
<dbReference type="PROSITE" id="PS51384">
    <property type="entry name" value="FAD_FR"/>
    <property type="match status" value="1"/>
</dbReference>
<dbReference type="NCBIfam" id="NF004859">
    <property type="entry name" value="PRK06214.1"/>
    <property type="match status" value="1"/>
</dbReference>
<feature type="region of interest" description="Disordered" evidence="12">
    <location>
        <begin position="149"/>
        <end position="180"/>
    </location>
</feature>
<dbReference type="PROSITE" id="PS51656">
    <property type="entry name" value="4FE4S"/>
    <property type="match status" value="1"/>
</dbReference>
<evidence type="ECO:0000256" key="6">
    <source>
        <dbReference type="ARBA" id="ARBA00022723"/>
    </source>
</evidence>
<dbReference type="InterPro" id="IPR003097">
    <property type="entry name" value="CysJ-like_FAD-binding"/>
</dbReference>
<proteinExistence type="predicted"/>
<evidence type="ECO:0000259" key="13">
    <source>
        <dbReference type="PROSITE" id="PS51384"/>
    </source>
</evidence>
<evidence type="ECO:0000256" key="10">
    <source>
        <dbReference type="ARBA" id="ARBA00023014"/>
    </source>
</evidence>
<dbReference type="Gene3D" id="3.40.50.80">
    <property type="entry name" value="Nucleotide-binding domain of ferredoxin-NADP reductase (FNR) module"/>
    <property type="match status" value="1"/>
</dbReference>
<evidence type="ECO:0000256" key="4">
    <source>
        <dbReference type="ARBA" id="ARBA00022630"/>
    </source>
</evidence>
<dbReference type="Gene3D" id="1.20.990.10">
    <property type="entry name" value="NADPH-cytochrome p450 Reductase, Chain A, domain 3"/>
    <property type="match status" value="1"/>
</dbReference>
<dbReference type="GO" id="GO:0004783">
    <property type="term" value="F:sulfite reductase (NADPH) activity"/>
    <property type="evidence" value="ECO:0007669"/>
    <property type="project" value="UniProtKB-EC"/>
</dbReference>
<comment type="cofactor">
    <cofactor evidence="1">
        <name>FMN</name>
        <dbReference type="ChEBI" id="CHEBI:58210"/>
    </cofactor>
</comment>
<dbReference type="Gene3D" id="1.10.15.40">
    <property type="entry name" value="Electron transport complex subunit B, putative Fe-S cluster"/>
    <property type="match status" value="1"/>
</dbReference>
<gene>
    <name evidence="15" type="ORF">KIP89_18165</name>
</gene>